<evidence type="ECO:0000313" key="1">
    <source>
        <dbReference type="EMBL" id="PPQ70685.1"/>
    </source>
</evidence>
<name>A0A409VWP6_9AGAR</name>
<dbReference type="InParanoid" id="A0A409VWP6"/>
<evidence type="ECO:0000313" key="2">
    <source>
        <dbReference type="Proteomes" id="UP000284706"/>
    </source>
</evidence>
<sequence>MPIISAVSPTREDEASKRLFVKLPEINYTFDPFPGPTLIHRAQCTRFHFVVQVMDTIHVYSLPDFVLMLELRPPTMTGVRSFDVAYDLLVVSYSDGQIHL</sequence>
<comment type="caution">
    <text evidence="1">The sequence shown here is derived from an EMBL/GenBank/DDBJ whole genome shotgun (WGS) entry which is preliminary data.</text>
</comment>
<dbReference type="Proteomes" id="UP000284706">
    <property type="component" value="Unassembled WGS sequence"/>
</dbReference>
<gene>
    <name evidence="1" type="ORF">CVT26_014624</name>
</gene>
<dbReference type="AlphaFoldDB" id="A0A409VWP6"/>
<reference evidence="1 2" key="1">
    <citation type="journal article" date="2018" name="Evol. Lett.">
        <title>Horizontal gene cluster transfer increased hallucinogenic mushroom diversity.</title>
        <authorList>
            <person name="Reynolds H.T."/>
            <person name="Vijayakumar V."/>
            <person name="Gluck-Thaler E."/>
            <person name="Korotkin H.B."/>
            <person name="Matheny P.B."/>
            <person name="Slot J.C."/>
        </authorList>
    </citation>
    <scope>NUCLEOTIDE SEQUENCE [LARGE SCALE GENOMIC DNA]</scope>
    <source>
        <strain evidence="1 2">SRW20</strain>
    </source>
</reference>
<organism evidence="1 2">
    <name type="scientific">Gymnopilus dilepis</name>
    <dbReference type="NCBI Taxonomy" id="231916"/>
    <lineage>
        <taxon>Eukaryota</taxon>
        <taxon>Fungi</taxon>
        <taxon>Dikarya</taxon>
        <taxon>Basidiomycota</taxon>
        <taxon>Agaricomycotina</taxon>
        <taxon>Agaricomycetes</taxon>
        <taxon>Agaricomycetidae</taxon>
        <taxon>Agaricales</taxon>
        <taxon>Agaricineae</taxon>
        <taxon>Hymenogastraceae</taxon>
        <taxon>Gymnopilus</taxon>
    </lineage>
</organism>
<proteinExistence type="predicted"/>
<protein>
    <submittedName>
        <fullName evidence="1">Uncharacterized protein</fullName>
    </submittedName>
</protein>
<dbReference type="EMBL" id="NHYE01005532">
    <property type="protein sequence ID" value="PPQ70685.1"/>
    <property type="molecule type" value="Genomic_DNA"/>
</dbReference>
<accession>A0A409VWP6</accession>
<keyword evidence="2" id="KW-1185">Reference proteome</keyword>